<evidence type="ECO:0000256" key="5">
    <source>
        <dbReference type="ARBA" id="ARBA00032024"/>
    </source>
</evidence>
<dbReference type="GO" id="GO:0050661">
    <property type="term" value="F:NADP binding"/>
    <property type="evidence" value="ECO:0007669"/>
    <property type="project" value="TreeGrafter"/>
</dbReference>
<dbReference type="EC" id="1.1.1.169" evidence="2"/>
<evidence type="ECO:0000259" key="7">
    <source>
        <dbReference type="Pfam" id="PF08546"/>
    </source>
</evidence>
<dbReference type="GO" id="GO:0015940">
    <property type="term" value="P:pantothenate biosynthetic process"/>
    <property type="evidence" value="ECO:0007669"/>
    <property type="project" value="InterPro"/>
</dbReference>
<dbReference type="Pfam" id="PF08546">
    <property type="entry name" value="ApbA_C"/>
    <property type="match status" value="1"/>
</dbReference>
<proteinExistence type="inferred from homology"/>
<evidence type="ECO:0000313" key="8">
    <source>
        <dbReference type="EMBL" id="CAI8039573.1"/>
    </source>
</evidence>
<dbReference type="InterPro" id="IPR003710">
    <property type="entry name" value="ApbA"/>
</dbReference>
<dbReference type="PANTHER" id="PTHR43765">
    <property type="entry name" value="2-DEHYDROPANTOATE 2-REDUCTASE-RELATED"/>
    <property type="match status" value="1"/>
</dbReference>
<keyword evidence="9" id="KW-1185">Reference proteome</keyword>
<evidence type="ECO:0000256" key="4">
    <source>
        <dbReference type="ARBA" id="ARBA00023002"/>
    </source>
</evidence>
<protein>
    <recommendedName>
        <fullName evidence="2">2-dehydropantoate 2-reductase</fullName>
        <ecNumber evidence="2">1.1.1.169</ecNumber>
    </recommendedName>
    <alternativeName>
        <fullName evidence="5">Ketopantoate reductase</fullName>
    </alternativeName>
</protein>
<evidence type="ECO:0000256" key="3">
    <source>
        <dbReference type="ARBA" id="ARBA00022857"/>
    </source>
</evidence>
<evidence type="ECO:0000256" key="1">
    <source>
        <dbReference type="ARBA" id="ARBA00007870"/>
    </source>
</evidence>
<accession>A0AA35T236</accession>
<sequence>MADRIAIMGPGAVGSYVGAFLVQAGDDDITFIDMWPEHVEKMRTVGLRASGSQGDFTVPVNAMHLTEAQNITEPFDYAFITVKSYDTEWATHFIKRYVKDDGAFVSIQNCWNDPTIASIVGPERQLGCIASHIEVALWEPGHVNRGGEPGREQGHTVFRVGENSGQVTERAKAIVAKLDNIDAAYATDNLWGERWAKLCQNGMGNAISAMSKLGSQEMAEDARIRRIRIQLAKEGTQVGLAQGLKVVDINGIPAEFWADADKGDVFEELDGRLSESGGRVNWLASMAQDVHKGRKSEVDFMNGLICDKGRETGVATPYHDAIVEAMRLVDNKSIVAGPENVDRVVRAIGDQ</sequence>
<dbReference type="GO" id="GO:0005737">
    <property type="term" value="C:cytoplasm"/>
    <property type="evidence" value="ECO:0007669"/>
    <property type="project" value="TreeGrafter"/>
</dbReference>
<dbReference type="SUPFAM" id="SSF51735">
    <property type="entry name" value="NAD(P)-binding Rossmann-fold domains"/>
    <property type="match status" value="1"/>
</dbReference>
<dbReference type="GO" id="GO:0008677">
    <property type="term" value="F:2-dehydropantoate 2-reductase activity"/>
    <property type="evidence" value="ECO:0007669"/>
    <property type="project" value="UniProtKB-EC"/>
</dbReference>
<dbReference type="Gene3D" id="1.10.1040.10">
    <property type="entry name" value="N-(1-d-carboxylethyl)-l-norvaline Dehydrogenase, domain 2"/>
    <property type="match status" value="1"/>
</dbReference>
<feature type="domain" description="Ketopantoate reductase N-terminal" evidence="6">
    <location>
        <begin position="5"/>
        <end position="147"/>
    </location>
</feature>
<evidence type="ECO:0000256" key="2">
    <source>
        <dbReference type="ARBA" id="ARBA00013014"/>
    </source>
</evidence>
<keyword evidence="3" id="KW-0521">NADP</keyword>
<dbReference type="InterPro" id="IPR013332">
    <property type="entry name" value="KPR_N"/>
</dbReference>
<keyword evidence="4" id="KW-0560">Oxidoreductase</keyword>
<dbReference type="NCBIfam" id="TIGR00745">
    <property type="entry name" value="apbA_panE"/>
    <property type="match status" value="1"/>
</dbReference>
<dbReference type="EMBL" id="CASHTH010003050">
    <property type="protein sequence ID" value="CAI8039573.1"/>
    <property type="molecule type" value="Genomic_DNA"/>
</dbReference>
<comment type="caution">
    <text evidence="8">The sequence shown here is derived from an EMBL/GenBank/DDBJ whole genome shotgun (WGS) entry which is preliminary data.</text>
</comment>
<dbReference type="Pfam" id="PF02558">
    <property type="entry name" value="ApbA"/>
    <property type="match status" value="1"/>
</dbReference>
<dbReference type="InterPro" id="IPR050838">
    <property type="entry name" value="Ketopantoate_reductase"/>
</dbReference>
<name>A0AA35T236_GEOBA</name>
<dbReference type="InterPro" id="IPR013752">
    <property type="entry name" value="KPA_reductase"/>
</dbReference>
<dbReference type="InterPro" id="IPR008927">
    <property type="entry name" value="6-PGluconate_DH-like_C_sf"/>
</dbReference>
<dbReference type="AlphaFoldDB" id="A0AA35T236"/>
<evidence type="ECO:0000313" key="9">
    <source>
        <dbReference type="Proteomes" id="UP001174909"/>
    </source>
</evidence>
<dbReference type="Proteomes" id="UP001174909">
    <property type="component" value="Unassembled WGS sequence"/>
</dbReference>
<dbReference type="InterPro" id="IPR013328">
    <property type="entry name" value="6PGD_dom2"/>
</dbReference>
<gene>
    <name evidence="8" type="ORF">GBAR_LOCUS22027</name>
</gene>
<evidence type="ECO:0000259" key="6">
    <source>
        <dbReference type="Pfam" id="PF02558"/>
    </source>
</evidence>
<organism evidence="8 9">
    <name type="scientific">Geodia barretti</name>
    <name type="common">Barrett's horny sponge</name>
    <dbReference type="NCBI Taxonomy" id="519541"/>
    <lineage>
        <taxon>Eukaryota</taxon>
        <taxon>Metazoa</taxon>
        <taxon>Porifera</taxon>
        <taxon>Demospongiae</taxon>
        <taxon>Heteroscleromorpha</taxon>
        <taxon>Tetractinellida</taxon>
        <taxon>Astrophorina</taxon>
        <taxon>Geodiidae</taxon>
        <taxon>Geodia</taxon>
    </lineage>
</organism>
<dbReference type="PANTHER" id="PTHR43765:SF2">
    <property type="entry name" value="2-DEHYDROPANTOATE 2-REDUCTASE"/>
    <property type="match status" value="1"/>
</dbReference>
<comment type="similarity">
    <text evidence="1">Belongs to the ketopantoate reductase family.</text>
</comment>
<reference evidence="8" key="1">
    <citation type="submission" date="2023-03" db="EMBL/GenBank/DDBJ databases">
        <authorList>
            <person name="Steffen K."/>
            <person name="Cardenas P."/>
        </authorList>
    </citation>
    <scope>NUCLEOTIDE SEQUENCE</scope>
</reference>
<dbReference type="Gene3D" id="3.40.50.720">
    <property type="entry name" value="NAD(P)-binding Rossmann-like Domain"/>
    <property type="match status" value="1"/>
</dbReference>
<dbReference type="InterPro" id="IPR036291">
    <property type="entry name" value="NAD(P)-bd_dom_sf"/>
</dbReference>
<feature type="domain" description="Ketopantoate reductase C-terminal" evidence="7">
    <location>
        <begin position="189"/>
        <end position="328"/>
    </location>
</feature>
<dbReference type="SUPFAM" id="SSF48179">
    <property type="entry name" value="6-phosphogluconate dehydrogenase C-terminal domain-like"/>
    <property type="match status" value="1"/>
</dbReference>